<evidence type="ECO:0000256" key="10">
    <source>
        <dbReference type="PROSITE-ProRule" id="PRU01360"/>
    </source>
</evidence>
<dbReference type="InterPro" id="IPR000531">
    <property type="entry name" value="Beta-barrel_TonB"/>
</dbReference>
<comment type="subcellular location">
    <subcellularLocation>
        <location evidence="1 10">Cell outer membrane</location>
        <topology evidence="1 10">Multi-pass membrane protein</topology>
    </subcellularLocation>
</comment>
<dbReference type="InterPro" id="IPR039426">
    <property type="entry name" value="TonB-dep_rcpt-like"/>
</dbReference>
<dbReference type="GO" id="GO:0015344">
    <property type="term" value="F:siderophore uptake transmembrane transporter activity"/>
    <property type="evidence" value="ECO:0007669"/>
    <property type="project" value="TreeGrafter"/>
</dbReference>
<feature type="domain" description="TonB-dependent receptor-like beta-barrel" evidence="13">
    <location>
        <begin position="369"/>
        <end position="774"/>
    </location>
</feature>
<keyword evidence="8 15" id="KW-0675">Receptor</keyword>
<dbReference type="Gene3D" id="2.40.170.20">
    <property type="entry name" value="TonB-dependent receptor, beta-barrel domain"/>
    <property type="match status" value="1"/>
</dbReference>
<evidence type="ECO:0000313" key="16">
    <source>
        <dbReference type="Proteomes" id="UP000261082"/>
    </source>
</evidence>
<keyword evidence="2 10" id="KW-0813">Transport</keyword>
<keyword evidence="3 10" id="KW-1134">Transmembrane beta strand</keyword>
<organism evidence="15 16">
    <name type="scientific">Marixanthomonas ophiurae</name>
    <dbReference type="NCBI Taxonomy" id="387659"/>
    <lineage>
        <taxon>Bacteria</taxon>
        <taxon>Pseudomonadati</taxon>
        <taxon>Bacteroidota</taxon>
        <taxon>Flavobacteriia</taxon>
        <taxon>Flavobacteriales</taxon>
        <taxon>Flavobacteriaceae</taxon>
        <taxon>Marixanthomonas</taxon>
    </lineage>
</organism>
<dbReference type="AlphaFoldDB" id="A0A3E1QC39"/>
<dbReference type="InterPro" id="IPR037066">
    <property type="entry name" value="Plug_dom_sf"/>
</dbReference>
<evidence type="ECO:0000259" key="14">
    <source>
        <dbReference type="Pfam" id="PF07715"/>
    </source>
</evidence>
<dbReference type="GO" id="GO:0044718">
    <property type="term" value="P:siderophore transmembrane transport"/>
    <property type="evidence" value="ECO:0007669"/>
    <property type="project" value="TreeGrafter"/>
</dbReference>
<dbReference type="EMBL" id="QVID01000001">
    <property type="protein sequence ID" value="RFN59715.1"/>
    <property type="molecule type" value="Genomic_DNA"/>
</dbReference>
<evidence type="ECO:0000256" key="6">
    <source>
        <dbReference type="ARBA" id="ARBA00023077"/>
    </source>
</evidence>
<evidence type="ECO:0000256" key="8">
    <source>
        <dbReference type="ARBA" id="ARBA00023170"/>
    </source>
</evidence>
<evidence type="ECO:0000313" key="15">
    <source>
        <dbReference type="EMBL" id="RFN59715.1"/>
    </source>
</evidence>
<keyword evidence="4 10" id="KW-0812">Transmembrane</keyword>
<sequence>MKKIILLMVLLGFAYTTNAQIITIQDQDTEQALELVTLISKSTNAYSTTNSKGQADISALKDAEKIEIRTLGYKTQIKSYDELQSSNFIILMEPSNISMDEVVVSATRWNQSSSDIPSKVISISPKEIALQNPQTAADLLGISGKVFIQKSQQGGGSPMIRGFATNRLVYTIDGVRMNTAIFRGGNLQNIISLDPFATEHTEVLFGPGSVVYGSDAIGGVMSFQTLTPQFSLDDKPFITGKAVTRYASANNEKTAHLDVNVGWKKWAFTTSITSYDYEDLKQGSEGPDEFLRPYFVKRQDSMDVVVTNEDPRVQTPSAYSQINLMQKVRFKPNDNWDFQYGLHYSETSEYGRYDRHQRTRDGAPRYGEWKYGPQKWMMNNLNLTHSKQNSLYNQLSVRLAVQNFEESRISRNFNDANRETRVEKVDAYSANIDFTKAIGSKHELYYGLEFVSNDVNSTGTDLNIETGVSQPGPSRYPEATWASYAAYVSDQFTINDQVLLQGGLRYNFIKLDAEFDTNFYPFPFETASLENGNLTGSLGVVYKPADDWVISSNASTAFRAPNVDDVGKVFDSEPGSVVIPNPDLDSEYAYNIDIGVAKVFSDVVKVDVTGYYTHLKNALVRRDFKLNGQDSIVYDGELSQVQAIQNAAEANVYGLQAGVEVKLSNGFGFSSDFNYQYGEEELDDGTTSRSRHAAPWFGVSRLTYGAQNLNMQVYMNYSGKRDFEDLPEGEKGKTEIYAIDENGNPYAAGWYTLNYKASYRLSDMFTVTGGLENITDRRYRPYSSGISGAGRNFILSLRANF</sequence>
<dbReference type="PANTHER" id="PTHR30069">
    <property type="entry name" value="TONB-DEPENDENT OUTER MEMBRANE RECEPTOR"/>
    <property type="match status" value="1"/>
</dbReference>
<comment type="similarity">
    <text evidence="10 11">Belongs to the TonB-dependent receptor family.</text>
</comment>
<evidence type="ECO:0000256" key="2">
    <source>
        <dbReference type="ARBA" id="ARBA00022448"/>
    </source>
</evidence>
<dbReference type="Pfam" id="PF00593">
    <property type="entry name" value="TonB_dep_Rec_b-barrel"/>
    <property type="match status" value="1"/>
</dbReference>
<dbReference type="OrthoDB" id="9764669at2"/>
<feature type="domain" description="TonB-dependent receptor plug" evidence="14">
    <location>
        <begin position="114"/>
        <end position="220"/>
    </location>
</feature>
<dbReference type="CDD" id="cd01347">
    <property type="entry name" value="ligand_gated_channel"/>
    <property type="match status" value="1"/>
</dbReference>
<evidence type="ECO:0000256" key="12">
    <source>
        <dbReference type="SAM" id="SignalP"/>
    </source>
</evidence>
<feature type="signal peptide" evidence="12">
    <location>
        <begin position="1"/>
        <end position="19"/>
    </location>
</feature>
<evidence type="ECO:0000259" key="13">
    <source>
        <dbReference type="Pfam" id="PF00593"/>
    </source>
</evidence>
<evidence type="ECO:0000256" key="11">
    <source>
        <dbReference type="RuleBase" id="RU003357"/>
    </source>
</evidence>
<keyword evidence="16" id="KW-1185">Reference proteome</keyword>
<dbReference type="PANTHER" id="PTHR30069:SF29">
    <property type="entry name" value="HEMOGLOBIN AND HEMOGLOBIN-HAPTOGLOBIN-BINDING PROTEIN 1-RELATED"/>
    <property type="match status" value="1"/>
</dbReference>
<dbReference type="InterPro" id="IPR036942">
    <property type="entry name" value="Beta-barrel_TonB_sf"/>
</dbReference>
<dbReference type="PROSITE" id="PS52016">
    <property type="entry name" value="TONB_DEPENDENT_REC_3"/>
    <property type="match status" value="1"/>
</dbReference>
<dbReference type="Gene3D" id="2.170.130.10">
    <property type="entry name" value="TonB-dependent receptor, plug domain"/>
    <property type="match status" value="1"/>
</dbReference>
<dbReference type="PROSITE" id="PS01156">
    <property type="entry name" value="TONB_DEPENDENT_REC_2"/>
    <property type="match status" value="1"/>
</dbReference>
<evidence type="ECO:0000256" key="9">
    <source>
        <dbReference type="ARBA" id="ARBA00023237"/>
    </source>
</evidence>
<dbReference type="Proteomes" id="UP000261082">
    <property type="component" value="Unassembled WGS sequence"/>
</dbReference>
<keyword evidence="9 10" id="KW-0998">Cell outer membrane</keyword>
<evidence type="ECO:0000256" key="4">
    <source>
        <dbReference type="ARBA" id="ARBA00022692"/>
    </source>
</evidence>
<evidence type="ECO:0000256" key="3">
    <source>
        <dbReference type="ARBA" id="ARBA00022452"/>
    </source>
</evidence>
<evidence type="ECO:0000256" key="7">
    <source>
        <dbReference type="ARBA" id="ARBA00023136"/>
    </source>
</evidence>
<dbReference type="SUPFAM" id="SSF56935">
    <property type="entry name" value="Porins"/>
    <property type="match status" value="1"/>
</dbReference>
<evidence type="ECO:0000256" key="1">
    <source>
        <dbReference type="ARBA" id="ARBA00004571"/>
    </source>
</evidence>
<accession>A0A3E1QC39</accession>
<proteinExistence type="inferred from homology"/>
<keyword evidence="7 10" id="KW-0472">Membrane</keyword>
<dbReference type="Pfam" id="PF13715">
    <property type="entry name" value="CarbopepD_reg_2"/>
    <property type="match status" value="1"/>
</dbReference>
<dbReference type="InterPro" id="IPR010917">
    <property type="entry name" value="TonB_rcpt_CS"/>
</dbReference>
<gene>
    <name evidence="15" type="ORF">DZ858_06590</name>
</gene>
<dbReference type="GO" id="GO:0009279">
    <property type="term" value="C:cell outer membrane"/>
    <property type="evidence" value="ECO:0007669"/>
    <property type="project" value="UniProtKB-SubCell"/>
</dbReference>
<name>A0A3E1QC39_9FLAO</name>
<dbReference type="Pfam" id="PF07715">
    <property type="entry name" value="Plug"/>
    <property type="match status" value="1"/>
</dbReference>
<dbReference type="InterPro" id="IPR012910">
    <property type="entry name" value="Plug_dom"/>
</dbReference>
<feature type="chain" id="PRO_5017781603" evidence="12">
    <location>
        <begin position="20"/>
        <end position="801"/>
    </location>
</feature>
<dbReference type="RefSeq" id="WP_117158776.1">
    <property type="nucleotide sequence ID" value="NZ_QVID01000001.1"/>
</dbReference>
<protein>
    <submittedName>
        <fullName evidence="15">TonB-dependent receptor</fullName>
    </submittedName>
</protein>
<keyword evidence="6 11" id="KW-0798">TonB box</keyword>
<evidence type="ECO:0000256" key="5">
    <source>
        <dbReference type="ARBA" id="ARBA00022729"/>
    </source>
</evidence>
<keyword evidence="5 12" id="KW-0732">Signal</keyword>
<reference evidence="15 16" key="1">
    <citation type="journal article" date="2007" name="Int. J. Syst. Evol. Microbiol.">
        <title>Marixanthomonas ophiurae gen. nov., sp. nov., a marine bacterium of the family Flavobacteriaceae isolated from a deep-sea brittle star.</title>
        <authorList>
            <person name="Romanenko L.A."/>
            <person name="Uchino M."/>
            <person name="Frolova G.M."/>
            <person name="Mikhailov V.V."/>
        </authorList>
    </citation>
    <scope>NUCLEOTIDE SEQUENCE [LARGE SCALE GENOMIC DNA]</scope>
    <source>
        <strain evidence="15 16">KMM 3046</strain>
    </source>
</reference>
<comment type="caution">
    <text evidence="15">The sequence shown here is derived from an EMBL/GenBank/DDBJ whole genome shotgun (WGS) entry which is preliminary data.</text>
</comment>